<evidence type="ECO:0000256" key="4">
    <source>
        <dbReference type="ARBA" id="ARBA00022692"/>
    </source>
</evidence>
<evidence type="ECO:0000256" key="2">
    <source>
        <dbReference type="ARBA" id="ARBA00004528"/>
    </source>
</evidence>
<evidence type="ECO:0000256" key="11">
    <source>
        <dbReference type="ARBA" id="ARBA00023242"/>
    </source>
</evidence>
<gene>
    <name evidence="17" type="ORF">SMTD_LOCUS13646</name>
</gene>
<evidence type="ECO:0000256" key="9">
    <source>
        <dbReference type="ARBA" id="ARBA00023203"/>
    </source>
</evidence>
<organism evidence="17 18">
    <name type="scientific">Schistosoma mattheei</name>
    <dbReference type="NCBI Taxonomy" id="31246"/>
    <lineage>
        <taxon>Eukaryota</taxon>
        <taxon>Metazoa</taxon>
        <taxon>Spiralia</taxon>
        <taxon>Lophotrochozoa</taxon>
        <taxon>Platyhelminthes</taxon>
        <taxon>Trematoda</taxon>
        <taxon>Digenea</taxon>
        <taxon>Strigeidida</taxon>
        <taxon>Schistosomatoidea</taxon>
        <taxon>Schistosomatidae</taxon>
        <taxon>Schistosoma</taxon>
    </lineage>
</organism>
<dbReference type="AlphaFoldDB" id="A0A3P8J245"/>
<feature type="compositionally biased region" description="Polar residues" evidence="15">
    <location>
        <begin position="9"/>
        <end position="39"/>
    </location>
</feature>
<evidence type="ECO:0000256" key="1">
    <source>
        <dbReference type="ARBA" id="ARBA00004245"/>
    </source>
</evidence>
<keyword evidence="11" id="KW-0539">Nucleus</keyword>
<evidence type="ECO:0000256" key="13">
    <source>
        <dbReference type="ARBA" id="ARBA00060498"/>
    </source>
</evidence>
<dbReference type="PROSITE" id="PS50021">
    <property type="entry name" value="CH"/>
    <property type="match status" value="1"/>
</dbReference>
<keyword evidence="8" id="KW-0472">Membrane</keyword>
<feature type="compositionally biased region" description="Low complexity" evidence="15">
    <location>
        <begin position="269"/>
        <end position="286"/>
    </location>
</feature>
<evidence type="ECO:0000256" key="10">
    <source>
        <dbReference type="ARBA" id="ARBA00023212"/>
    </source>
</evidence>
<dbReference type="InterPro" id="IPR052403">
    <property type="entry name" value="LINC-complex_assoc"/>
</dbReference>
<keyword evidence="5" id="KW-0677">Repeat</keyword>
<keyword evidence="3" id="KW-0963">Cytoplasm</keyword>
<evidence type="ECO:0000259" key="16">
    <source>
        <dbReference type="PROSITE" id="PS50021"/>
    </source>
</evidence>
<accession>A0A3P8J245</accession>
<evidence type="ECO:0000313" key="17">
    <source>
        <dbReference type="EMBL" id="VDP64033.1"/>
    </source>
</evidence>
<proteinExistence type="predicted"/>
<dbReference type="EMBL" id="UZAL01033745">
    <property type="protein sequence ID" value="VDP64033.1"/>
    <property type="molecule type" value="Genomic_DNA"/>
</dbReference>
<dbReference type="PANTHER" id="PTHR47535:SF1">
    <property type="entry name" value="NESPRIN-1"/>
    <property type="match status" value="1"/>
</dbReference>
<dbReference type="GO" id="GO:0005856">
    <property type="term" value="C:cytoskeleton"/>
    <property type="evidence" value="ECO:0007669"/>
    <property type="project" value="UniProtKB-SubCell"/>
</dbReference>
<feature type="region of interest" description="Disordered" evidence="15">
    <location>
        <begin position="144"/>
        <end position="167"/>
    </location>
</feature>
<evidence type="ECO:0000256" key="3">
    <source>
        <dbReference type="ARBA" id="ARBA00022490"/>
    </source>
</evidence>
<keyword evidence="18" id="KW-1185">Reference proteome</keyword>
<dbReference type="GO" id="GO:0005640">
    <property type="term" value="C:nuclear outer membrane"/>
    <property type="evidence" value="ECO:0007669"/>
    <property type="project" value="TreeGrafter"/>
</dbReference>
<evidence type="ECO:0000256" key="7">
    <source>
        <dbReference type="ARBA" id="ARBA00023054"/>
    </source>
</evidence>
<feature type="domain" description="Calponin-homology (CH)" evidence="16">
    <location>
        <begin position="42"/>
        <end position="150"/>
    </location>
</feature>
<dbReference type="InterPro" id="IPR001715">
    <property type="entry name" value="CH_dom"/>
</dbReference>
<dbReference type="PANTHER" id="PTHR47535">
    <property type="entry name" value="MUSCLE-SPECIFIC PROTEIN 300 KDA, ISOFORM G"/>
    <property type="match status" value="1"/>
</dbReference>
<evidence type="ECO:0000256" key="14">
    <source>
        <dbReference type="SAM" id="Coils"/>
    </source>
</evidence>
<feature type="region of interest" description="Disordered" evidence="15">
    <location>
        <begin position="1"/>
        <end position="39"/>
    </location>
</feature>
<reference evidence="17 18" key="1">
    <citation type="submission" date="2018-11" db="EMBL/GenBank/DDBJ databases">
        <authorList>
            <consortium name="Pathogen Informatics"/>
        </authorList>
    </citation>
    <scope>NUCLEOTIDE SEQUENCE [LARGE SCALE GENOMIC DNA]</scope>
    <source>
        <strain>Denwood</strain>
        <strain evidence="18">Zambia</strain>
    </source>
</reference>
<evidence type="ECO:0000256" key="6">
    <source>
        <dbReference type="ARBA" id="ARBA00022989"/>
    </source>
</evidence>
<evidence type="ECO:0000256" key="8">
    <source>
        <dbReference type="ARBA" id="ARBA00023136"/>
    </source>
</evidence>
<dbReference type="SUPFAM" id="SSF47576">
    <property type="entry name" value="Calponin-homology domain, CH-domain"/>
    <property type="match status" value="1"/>
</dbReference>
<keyword evidence="6" id="KW-1133">Transmembrane helix</keyword>
<dbReference type="Pfam" id="PF00307">
    <property type="entry name" value="CH"/>
    <property type="match status" value="1"/>
</dbReference>
<dbReference type="InterPro" id="IPR036872">
    <property type="entry name" value="CH_dom_sf"/>
</dbReference>
<dbReference type="GO" id="GO:0034993">
    <property type="term" value="C:meiotic nuclear membrane microtubule tethering complex"/>
    <property type="evidence" value="ECO:0007669"/>
    <property type="project" value="TreeGrafter"/>
</dbReference>
<dbReference type="FunFam" id="1.10.418.10:FF:000099">
    <property type="entry name" value="Nuclear anchorage protein 1"/>
    <property type="match status" value="1"/>
</dbReference>
<keyword evidence="10" id="KW-0206">Cytoskeleton</keyword>
<feature type="region of interest" description="Disordered" evidence="15">
    <location>
        <begin position="243"/>
        <end position="290"/>
    </location>
</feature>
<dbReference type="SMART" id="SM00033">
    <property type="entry name" value="CH"/>
    <property type="match status" value="1"/>
</dbReference>
<feature type="compositionally biased region" description="Polar residues" evidence="15">
    <location>
        <begin position="243"/>
        <end position="254"/>
    </location>
</feature>
<dbReference type="Proteomes" id="UP000269396">
    <property type="component" value="Unassembled WGS sequence"/>
</dbReference>
<sequence length="567" mass="64256">MKSRRKSLSKSIDSDATGNVSSKSEETSLSEQVDSTKSVTGSRTRQALLTWVEQSFRSHKSTLEIRVTDFGSSWRDGKAFCALVHNINPSLIDMGEVMHRKNRENLEFAFNVAEQRLGVPKLLDPEDVDVDKPDERSIITYIKSRSGSRRSSTNSSEKLQSQQKLKAANIDMKTESKTENEHHAALRLASFEPDPEIDPALILNASTTANFLERRRARRASLSGPQTMDDEALHNLILATSPVSSGTGGASTPTDDAAIALSSSTPGYTRTTMSGSPSPPSYSTSPHRTGRARSYAGLRLCRVAKNVSKCRAIANIRVTAEPPRATRHIVPVLHLGGEGNEQTEAEKERVLLITIKELIARVRHNPIESQDFLTEFESFLQAQLEHENMAAYIRELDDRRRQGLLLGLRPEELERAEAEWSRVKPELDEWRWRLDNVLPGEWRQDIFNNIEDLNHLINKLSEENEKLNEIAENATTSDVLTTLPTRLPQIIVDSLKSRFITAYLNGQLTKRRLERLVLRWDLTHKITIIREHLINWQTIKCKETSEVDLHINEIKVSYHFIYKLILF</sequence>
<evidence type="ECO:0000256" key="5">
    <source>
        <dbReference type="ARBA" id="ARBA00022737"/>
    </source>
</evidence>
<comment type="subcellular location">
    <subcellularLocation>
        <location evidence="1">Cytoplasm</location>
        <location evidence="1">Cytoskeleton</location>
    </subcellularLocation>
    <subcellularLocation>
        <location evidence="12">Endomembrane system</location>
        <topology evidence="12">Single-pass type IV membrane protein</topology>
        <orientation evidence="12">Cytoplasmic side</orientation>
    </subcellularLocation>
    <subcellularLocation>
        <location evidence="2">Nucleus membrane</location>
        <topology evidence="2">Single-pass membrane protein</topology>
        <orientation evidence="2">Cytoplasmic side</orientation>
    </subcellularLocation>
    <subcellularLocation>
        <location evidence="13">Nucleus membrane</location>
        <topology evidence="13">Single-pass type IV membrane protein</topology>
    </subcellularLocation>
</comment>
<evidence type="ECO:0000256" key="15">
    <source>
        <dbReference type="SAM" id="MobiDB-lite"/>
    </source>
</evidence>
<feature type="coiled-coil region" evidence="14">
    <location>
        <begin position="443"/>
        <end position="477"/>
    </location>
</feature>
<dbReference type="GO" id="GO:0007097">
    <property type="term" value="P:nuclear migration"/>
    <property type="evidence" value="ECO:0007669"/>
    <property type="project" value="TreeGrafter"/>
</dbReference>
<protein>
    <recommendedName>
        <fullName evidence="16">Calponin-homology (CH) domain-containing protein</fullName>
    </recommendedName>
</protein>
<evidence type="ECO:0000256" key="12">
    <source>
        <dbReference type="ARBA" id="ARBA00060457"/>
    </source>
</evidence>
<dbReference type="GO" id="GO:0051015">
    <property type="term" value="F:actin filament binding"/>
    <property type="evidence" value="ECO:0007669"/>
    <property type="project" value="TreeGrafter"/>
</dbReference>
<keyword evidence="9" id="KW-0009">Actin-binding</keyword>
<dbReference type="GO" id="GO:0005737">
    <property type="term" value="C:cytoplasm"/>
    <property type="evidence" value="ECO:0007669"/>
    <property type="project" value="TreeGrafter"/>
</dbReference>
<keyword evidence="4" id="KW-0812">Transmembrane</keyword>
<evidence type="ECO:0000313" key="18">
    <source>
        <dbReference type="Proteomes" id="UP000269396"/>
    </source>
</evidence>
<dbReference type="Gene3D" id="1.10.418.10">
    <property type="entry name" value="Calponin-like domain"/>
    <property type="match status" value="1"/>
</dbReference>
<name>A0A3P8J245_9TREM</name>
<keyword evidence="7 14" id="KW-0175">Coiled coil</keyword>